<organism evidence="2 3">
    <name type="scientific">Candidatus Avelusimicrobium gallicola</name>
    <dbReference type="NCBI Taxonomy" id="2562704"/>
    <lineage>
        <taxon>Bacteria</taxon>
        <taxon>Pseudomonadati</taxon>
        <taxon>Elusimicrobiota</taxon>
        <taxon>Elusimicrobia</taxon>
        <taxon>Elusimicrobiales</taxon>
        <taxon>Elusimicrobiaceae</taxon>
        <taxon>Candidatus Avelusimicrobium</taxon>
    </lineage>
</organism>
<keyword evidence="1" id="KW-1133">Transmembrane helix</keyword>
<dbReference type="Proteomes" id="UP000725649">
    <property type="component" value="Unassembled WGS sequence"/>
</dbReference>
<protein>
    <submittedName>
        <fullName evidence="2">Uncharacterized protein</fullName>
    </submittedName>
</protein>
<keyword evidence="1" id="KW-0472">Membrane</keyword>
<evidence type="ECO:0000313" key="2">
    <source>
        <dbReference type="EMBL" id="MBE6421509.1"/>
    </source>
</evidence>
<accession>A0A928HEG1</accession>
<proteinExistence type="predicted"/>
<feature type="transmembrane region" description="Helical" evidence="1">
    <location>
        <begin position="82"/>
        <end position="109"/>
    </location>
</feature>
<feature type="transmembrane region" description="Helical" evidence="1">
    <location>
        <begin position="48"/>
        <end position="70"/>
    </location>
</feature>
<reference evidence="2" key="1">
    <citation type="submission" date="2019-04" db="EMBL/GenBank/DDBJ databases">
        <title>Evolution of Biomass-Degrading Anaerobic Consortia Revealed by Metagenomics.</title>
        <authorList>
            <person name="Peng X."/>
        </authorList>
    </citation>
    <scope>NUCLEOTIDE SEQUENCE</scope>
    <source>
        <strain evidence="2">SIG66</strain>
    </source>
</reference>
<keyword evidence="1" id="KW-0812">Transmembrane</keyword>
<dbReference type="AlphaFoldDB" id="A0A928HEG1"/>
<name>A0A928HEG1_9BACT</name>
<feature type="transmembrane region" description="Helical" evidence="1">
    <location>
        <begin position="207"/>
        <end position="225"/>
    </location>
</feature>
<gene>
    <name evidence="2" type="ORF">E7027_05210</name>
</gene>
<comment type="caution">
    <text evidence="2">The sequence shown here is derived from an EMBL/GenBank/DDBJ whole genome shotgun (WGS) entry which is preliminary data.</text>
</comment>
<sequence length="252" mass="27534">MCATVVAATVLAMKTDSVPLSPEPVPSSKPGVLVQGMKNIFLVLQKVFLPHLAAGMGAFLIIAFATYMWVLQPARLPSTLNFIVAFVFFVFYGCVVFFYSCLAASVFALRTACVTLEDFIDNILAQVKENIASRIDDMNEGLAKDQAKVLVSGSVRDVFRTVRKQELKKFPRLLAALFLGSVTIAMRSVLIARIAKISSTTVQLSKVFAGRATIIGAIFLNLRLFSTLLLLLVYGVGGTVLFANCLLVWWLK</sequence>
<feature type="transmembrane region" description="Helical" evidence="1">
    <location>
        <begin position="231"/>
        <end position="251"/>
    </location>
</feature>
<dbReference type="EMBL" id="SUVG01000005">
    <property type="protein sequence ID" value="MBE6421509.1"/>
    <property type="molecule type" value="Genomic_DNA"/>
</dbReference>
<feature type="transmembrane region" description="Helical" evidence="1">
    <location>
        <begin position="173"/>
        <end position="195"/>
    </location>
</feature>
<evidence type="ECO:0000256" key="1">
    <source>
        <dbReference type="SAM" id="Phobius"/>
    </source>
</evidence>
<evidence type="ECO:0000313" key="3">
    <source>
        <dbReference type="Proteomes" id="UP000725649"/>
    </source>
</evidence>